<evidence type="ECO:0000313" key="4">
    <source>
        <dbReference type="Proteomes" id="UP000553632"/>
    </source>
</evidence>
<keyword evidence="4" id="KW-1185">Reference proteome</keyword>
<name>A0A7J6PR26_PEROL</name>
<evidence type="ECO:0000259" key="2">
    <source>
        <dbReference type="Pfam" id="PF17921"/>
    </source>
</evidence>
<evidence type="ECO:0000313" key="3">
    <source>
        <dbReference type="EMBL" id="KAF4698031.1"/>
    </source>
</evidence>
<proteinExistence type="predicted"/>
<gene>
    <name evidence="3" type="ORF">FOZ63_021699</name>
</gene>
<protein>
    <recommendedName>
        <fullName evidence="2">Integrase zinc-binding domain-containing protein</fullName>
    </recommendedName>
</protein>
<organism evidence="3 4">
    <name type="scientific">Perkinsus olseni</name>
    <name type="common">Perkinsus atlanticus</name>
    <dbReference type="NCBI Taxonomy" id="32597"/>
    <lineage>
        <taxon>Eukaryota</taxon>
        <taxon>Sar</taxon>
        <taxon>Alveolata</taxon>
        <taxon>Perkinsozoa</taxon>
        <taxon>Perkinsea</taxon>
        <taxon>Perkinsida</taxon>
        <taxon>Perkinsidae</taxon>
        <taxon>Perkinsus</taxon>
    </lineage>
</organism>
<accession>A0A7J6PR26</accession>
<reference evidence="3 4" key="1">
    <citation type="submission" date="2020-04" db="EMBL/GenBank/DDBJ databases">
        <title>Perkinsus olseni comparative genomics.</title>
        <authorList>
            <person name="Bogema D.R."/>
        </authorList>
    </citation>
    <scope>NUCLEOTIDE SEQUENCE [LARGE SCALE GENOMIC DNA]</scope>
    <source>
        <strain evidence="3 4">ATCC PRA-207</strain>
    </source>
</reference>
<dbReference type="AlphaFoldDB" id="A0A7J6PR26"/>
<dbReference type="PANTHER" id="PTHR37984">
    <property type="entry name" value="PROTEIN CBG26694"/>
    <property type="match status" value="1"/>
</dbReference>
<feature type="region of interest" description="Disordered" evidence="1">
    <location>
        <begin position="1"/>
        <end position="28"/>
    </location>
</feature>
<dbReference type="InterPro" id="IPR050951">
    <property type="entry name" value="Retrovirus_Pol_polyprotein"/>
</dbReference>
<dbReference type="Gene3D" id="1.10.340.70">
    <property type="match status" value="1"/>
</dbReference>
<dbReference type="PANTHER" id="PTHR37984:SF5">
    <property type="entry name" value="PROTEIN NYNRIN-LIKE"/>
    <property type="match status" value="1"/>
</dbReference>
<dbReference type="Proteomes" id="UP000553632">
    <property type="component" value="Unassembled WGS sequence"/>
</dbReference>
<evidence type="ECO:0000256" key="1">
    <source>
        <dbReference type="SAM" id="MobiDB-lite"/>
    </source>
</evidence>
<comment type="caution">
    <text evidence="3">The sequence shown here is derived from an EMBL/GenBank/DDBJ whole genome shotgun (WGS) entry which is preliminary data.</text>
</comment>
<feature type="compositionally biased region" description="Basic and acidic residues" evidence="1">
    <location>
        <begin position="1"/>
        <end position="14"/>
    </location>
</feature>
<sequence>GRRRTYVPEERRSSVLESAHGPAHASVERTERDLIESSLWWPKMGKDVLLFVRSCPGCARHSASKSALRPRRELQPTLSSIPEETERFSSVAIDHCGPLAGTSGAVVLLMVDMVTGWLEATVVTNGGGSSACTVTTIWGIDPLSLKSYAPVIR</sequence>
<feature type="non-terminal residue" evidence="3">
    <location>
        <position position="1"/>
    </location>
</feature>
<feature type="domain" description="Integrase zinc-binding" evidence="2">
    <location>
        <begin position="7"/>
        <end position="63"/>
    </location>
</feature>
<dbReference type="EMBL" id="JABANO010038758">
    <property type="protein sequence ID" value="KAF4698031.1"/>
    <property type="molecule type" value="Genomic_DNA"/>
</dbReference>
<dbReference type="InterPro" id="IPR041588">
    <property type="entry name" value="Integrase_H2C2"/>
</dbReference>
<dbReference type="Pfam" id="PF17921">
    <property type="entry name" value="Integrase_H2C2"/>
    <property type="match status" value="1"/>
</dbReference>